<dbReference type="SUPFAM" id="SSF56801">
    <property type="entry name" value="Acetyl-CoA synthetase-like"/>
    <property type="match status" value="1"/>
</dbReference>
<feature type="domain" description="GH3 middle" evidence="1">
    <location>
        <begin position="310"/>
        <end position="374"/>
    </location>
</feature>
<organism evidence="2 3">
    <name type="scientific">Candidatus Abyssobacteria bacterium SURF_17</name>
    <dbReference type="NCBI Taxonomy" id="2093361"/>
    <lineage>
        <taxon>Bacteria</taxon>
        <taxon>Pseudomonadati</taxon>
        <taxon>Candidatus Hydrogenedentota</taxon>
        <taxon>Candidatus Abyssobacteria</taxon>
    </lineage>
</organism>
<gene>
    <name evidence="2" type="ORF">C4532_13300</name>
</gene>
<dbReference type="Pfam" id="PF23571">
    <property type="entry name" value="GH3_M"/>
    <property type="match status" value="1"/>
</dbReference>
<comment type="caution">
    <text evidence="2">The sequence shown here is derived from an EMBL/GenBank/DDBJ whole genome shotgun (WGS) entry which is preliminary data.</text>
</comment>
<dbReference type="GO" id="GO:0016881">
    <property type="term" value="F:acid-amino acid ligase activity"/>
    <property type="evidence" value="ECO:0007669"/>
    <property type="project" value="TreeGrafter"/>
</dbReference>
<proteinExistence type="predicted"/>
<evidence type="ECO:0000259" key="1">
    <source>
        <dbReference type="Pfam" id="PF23571"/>
    </source>
</evidence>
<reference evidence="2 3" key="1">
    <citation type="journal article" date="2017" name="ISME J.">
        <title>Energy and carbon metabolisms in a deep terrestrial subsurface fluid microbial community.</title>
        <authorList>
            <person name="Momper L."/>
            <person name="Jungbluth S.P."/>
            <person name="Lee M.D."/>
            <person name="Amend J.P."/>
        </authorList>
    </citation>
    <scope>NUCLEOTIDE SEQUENCE [LARGE SCALE GENOMIC DNA]</scope>
    <source>
        <strain evidence="2">SURF_17</strain>
    </source>
</reference>
<name>A0A419EV18_9BACT</name>
<dbReference type="GO" id="GO:0005737">
    <property type="term" value="C:cytoplasm"/>
    <property type="evidence" value="ECO:0007669"/>
    <property type="project" value="TreeGrafter"/>
</dbReference>
<accession>A0A419EV18</accession>
<evidence type="ECO:0000313" key="2">
    <source>
        <dbReference type="EMBL" id="RJP68012.1"/>
    </source>
</evidence>
<dbReference type="InterPro" id="IPR004993">
    <property type="entry name" value="GH3"/>
</dbReference>
<evidence type="ECO:0000313" key="3">
    <source>
        <dbReference type="Proteomes" id="UP000285961"/>
    </source>
</evidence>
<dbReference type="AlphaFoldDB" id="A0A419EV18"/>
<dbReference type="InterPro" id="IPR042099">
    <property type="entry name" value="ANL_N_sf"/>
</dbReference>
<dbReference type="Proteomes" id="UP000285961">
    <property type="component" value="Unassembled WGS sequence"/>
</dbReference>
<dbReference type="Pfam" id="PF03321">
    <property type="entry name" value="GH3"/>
    <property type="match status" value="1"/>
</dbReference>
<dbReference type="PANTHER" id="PTHR31901">
    <property type="entry name" value="GH3 DOMAIN-CONTAINING PROTEIN"/>
    <property type="match status" value="1"/>
</dbReference>
<dbReference type="PANTHER" id="PTHR31901:SF9">
    <property type="entry name" value="GH3 DOMAIN-CONTAINING PROTEIN"/>
    <property type="match status" value="1"/>
</dbReference>
<protein>
    <recommendedName>
        <fullName evidence="1">GH3 middle domain-containing protein</fullName>
    </recommendedName>
</protein>
<dbReference type="EMBL" id="QZKI01000095">
    <property type="protein sequence ID" value="RJP68012.1"/>
    <property type="molecule type" value="Genomic_DNA"/>
</dbReference>
<sequence length="526" mass="60419">MKPMIETARRAHDRSLWDHYCWFLNKSLEYFMELQNTLLMKQIDYLRHCELWRTIAGDAYPNSPRQFRQMVPLTTYEDYREIFMNRREEALPARVKIWAQTTGSSGNVKWIPYTEEFYRKFGDIFITAAFLSSGKRGQVPIERGDVLFYTIAPPPYGSGLGVQSALEKLDLVVLPPFEEATRMTFAERIITGFRMALEKGRIDIIGGIASVLVNIGRIFETHIGEYLTSDDSAFAAKKSILKKYLQARSEGRPLLPKDLFSPKVILSAGADVSLFANAIERYWGKRPSECYGLTEAPLFAVQTPGCDDMVLVPNVAYLEFIPEERYNECQPPTHLANELEVGCKYEAVVTNFFGGCIFRYRTGDLVEVTSLKDAVNGIDIPTIRFYARADNVIHFSGVIRLNERACWRVIEESGINYNDWTITKEFRDEKTYIHFYVETFEPKRRVLGRMRKAAARTIATFDDIPELLGYNPLDVTVLPEGTFSQYRSEREAEGVDLGQIKPMHVNPKPLQIERLRRIARQLKGKQ</sequence>
<dbReference type="InterPro" id="IPR055377">
    <property type="entry name" value="GH3_M"/>
</dbReference>
<dbReference type="Gene3D" id="3.40.50.12780">
    <property type="entry name" value="N-terminal domain of ligase-like"/>
    <property type="match status" value="2"/>
</dbReference>